<evidence type="ECO:0000313" key="1">
    <source>
        <dbReference type="EMBL" id="GHE49680.1"/>
    </source>
</evidence>
<dbReference type="Proteomes" id="UP000620550">
    <property type="component" value="Unassembled WGS sequence"/>
</dbReference>
<keyword evidence="2" id="KW-1185">Reference proteome</keyword>
<reference evidence="2" key="1">
    <citation type="journal article" date="2019" name="Int. J. Syst. Evol. Microbiol.">
        <title>The Global Catalogue of Microorganisms (GCM) 10K type strain sequencing project: providing services to taxonomists for standard genome sequencing and annotation.</title>
        <authorList>
            <consortium name="The Broad Institute Genomics Platform"/>
            <consortium name="The Broad Institute Genome Sequencing Center for Infectious Disease"/>
            <person name="Wu L."/>
            <person name="Ma J."/>
        </authorList>
    </citation>
    <scope>NUCLEOTIDE SEQUENCE [LARGE SCALE GENOMIC DNA]</scope>
    <source>
        <strain evidence="2">CGMCC 1.12966</strain>
    </source>
</reference>
<evidence type="ECO:0000313" key="2">
    <source>
        <dbReference type="Proteomes" id="UP000620550"/>
    </source>
</evidence>
<comment type="caution">
    <text evidence="1">The sequence shown here is derived from an EMBL/GenBank/DDBJ whole genome shotgun (WGS) entry which is preliminary data.</text>
</comment>
<sequence>MLACTAHALYNAPQMDDWFDQADDGINLMLDFPALRVINVYLMLA</sequence>
<organism evidence="1 2">
    <name type="scientific">Sphingobacterium griseoflavum</name>
    <dbReference type="NCBI Taxonomy" id="1474952"/>
    <lineage>
        <taxon>Bacteria</taxon>
        <taxon>Pseudomonadati</taxon>
        <taxon>Bacteroidota</taxon>
        <taxon>Sphingobacteriia</taxon>
        <taxon>Sphingobacteriales</taxon>
        <taxon>Sphingobacteriaceae</taxon>
        <taxon>Sphingobacterium</taxon>
    </lineage>
</organism>
<name>A0ABQ3I4G1_9SPHI</name>
<proteinExistence type="predicted"/>
<dbReference type="RefSeq" id="WP_189628118.1">
    <property type="nucleotide sequence ID" value="NZ_BNAF01000020.1"/>
</dbReference>
<dbReference type="EMBL" id="BNAF01000020">
    <property type="protein sequence ID" value="GHE49680.1"/>
    <property type="molecule type" value="Genomic_DNA"/>
</dbReference>
<gene>
    <name evidence="1" type="ORF">GCM10017764_35900</name>
</gene>
<accession>A0ABQ3I4G1</accession>
<protein>
    <submittedName>
        <fullName evidence="1">Uncharacterized protein</fullName>
    </submittedName>
</protein>